<keyword evidence="2" id="KW-1185">Reference proteome</keyword>
<dbReference type="KEGG" id="nso:NIASO_13765"/>
<dbReference type="Proteomes" id="UP000003586">
    <property type="component" value="Chromosome"/>
</dbReference>
<gene>
    <name evidence="1" type="ORF">NIASO_13765</name>
</gene>
<protein>
    <submittedName>
        <fullName evidence="1">Uncharacterized protein</fullName>
    </submittedName>
</protein>
<dbReference type="AlphaFoldDB" id="W0F436"/>
<dbReference type="EMBL" id="CP007035">
    <property type="protein sequence ID" value="AHF17757.1"/>
    <property type="molecule type" value="Genomic_DNA"/>
</dbReference>
<accession>W0F436</accession>
<evidence type="ECO:0000313" key="1">
    <source>
        <dbReference type="EMBL" id="AHF17757.1"/>
    </source>
</evidence>
<sequence length="35" mass="3833">MSLQGLCAYLDAFDQWPGADTKSAHAYQIGVIFNT</sequence>
<organism evidence="1 2">
    <name type="scientific">Niabella soli DSM 19437</name>
    <dbReference type="NCBI Taxonomy" id="929713"/>
    <lineage>
        <taxon>Bacteria</taxon>
        <taxon>Pseudomonadati</taxon>
        <taxon>Bacteroidota</taxon>
        <taxon>Chitinophagia</taxon>
        <taxon>Chitinophagales</taxon>
        <taxon>Chitinophagaceae</taxon>
        <taxon>Niabella</taxon>
    </lineage>
</organism>
<reference evidence="1 2" key="1">
    <citation type="submission" date="2013-12" db="EMBL/GenBank/DDBJ databases">
        <authorList>
            <consortium name="DOE Joint Genome Institute"/>
            <person name="Eisen J."/>
            <person name="Huntemann M."/>
            <person name="Han J."/>
            <person name="Chen A."/>
            <person name="Kyrpides N."/>
            <person name="Mavromatis K."/>
            <person name="Markowitz V."/>
            <person name="Palaniappan K."/>
            <person name="Ivanova N."/>
            <person name="Schaumberg A."/>
            <person name="Pati A."/>
            <person name="Liolios K."/>
            <person name="Nordberg H.P."/>
            <person name="Cantor M.N."/>
            <person name="Hua S.X."/>
            <person name="Woyke T."/>
        </authorList>
    </citation>
    <scope>NUCLEOTIDE SEQUENCE [LARGE SCALE GENOMIC DNA]</scope>
    <source>
        <strain evidence="2">DSM 19437</strain>
    </source>
</reference>
<evidence type="ECO:0000313" key="2">
    <source>
        <dbReference type="Proteomes" id="UP000003586"/>
    </source>
</evidence>
<dbReference type="HOGENOM" id="CLU_3366069_0_0_10"/>
<proteinExistence type="predicted"/>
<name>W0F436_9BACT</name>